<dbReference type="InterPro" id="IPR031814">
    <property type="entry name" value="ALG11_N"/>
</dbReference>
<comment type="catalytic activity">
    <reaction evidence="12 14">
        <text>an alpha-D-Man-(1-&gt;3)-[alpha-D-Man-(1-&gt;6)]-beta-D-Man-(1-&gt;4)-beta-D-GlcNAc-(1-&gt;4)-alpha-D-GlcNAc-diphospho-di-trans,poly-cis-dolichol + 2 GDP-alpha-D-mannose = an alpha-D-Man-(1-&gt;2)-alpha-D-Man-(1-&gt;2)-alpha-D-Man-(1-&gt;3)-[alpha-D-Man-(1-&gt;6)]-beta-D-Man-(1-&gt;4)-beta-D-GlcNAc-(1-&gt;4)-alpha-D-GlcNAc-diphospho-di-trans,poly-cis-dolichol + 2 GDP + 2 H(+)</text>
        <dbReference type="Rhea" id="RHEA:29523"/>
        <dbReference type="Rhea" id="RHEA-COMP:19515"/>
        <dbReference type="Rhea" id="RHEA-COMP:19516"/>
        <dbReference type="ChEBI" id="CHEBI:15378"/>
        <dbReference type="ChEBI" id="CHEBI:57527"/>
        <dbReference type="ChEBI" id="CHEBI:58189"/>
        <dbReference type="ChEBI" id="CHEBI:132511"/>
        <dbReference type="ChEBI" id="CHEBI:132515"/>
        <dbReference type="EC" id="2.4.1.131"/>
    </reaction>
    <physiologicalReaction direction="left-to-right" evidence="12 14">
        <dbReference type="Rhea" id="RHEA:29524"/>
    </physiologicalReaction>
</comment>
<organism evidence="17 18">
    <name type="scientific">Octopus sinensis</name>
    <name type="common">East Asian common octopus</name>
    <dbReference type="NCBI Taxonomy" id="2607531"/>
    <lineage>
        <taxon>Eukaryota</taxon>
        <taxon>Metazoa</taxon>
        <taxon>Spiralia</taxon>
        <taxon>Lophotrochozoa</taxon>
        <taxon>Mollusca</taxon>
        <taxon>Cephalopoda</taxon>
        <taxon>Coleoidea</taxon>
        <taxon>Octopodiformes</taxon>
        <taxon>Octopoda</taxon>
        <taxon>Incirrata</taxon>
        <taxon>Octopodidae</taxon>
        <taxon>Octopus</taxon>
    </lineage>
</organism>
<dbReference type="PANTHER" id="PTHR45919">
    <property type="entry name" value="GDP-MAN:MAN(3)GLCNAC(2)-PP-DOL ALPHA-1,2-MANNOSYLTRANSFERASE"/>
    <property type="match status" value="1"/>
</dbReference>
<feature type="transmembrane region" description="Helical" evidence="14">
    <location>
        <begin position="47"/>
        <end position="80"/>
    </location>
</feature>
<proteinExistence type="inferred from homology"/>
<dbReference type="SUPFAM" id="SSF53756">
    <property type="entry name" value="UDP-Glycosyltransferase/glycogen phosphorylase"/>
    <property type="match status" value="1"/>
</dbReference>
<dbReference type="FunFam" id="3.40.50.2000:FF:000256">
    <property type="entry name" value="GDP-Man:Man(3)GlcNAc(2)-PP-Dol alpha-1,2-mannosyltransferase"/>
    <property type="match status" value="1"/>
</dbReference>
<dbReference type="Pfam" id="PF00534">
    <property type="entry name" value="Glycos_transf_1"/>
    <property type="match status" value="1"/>
</dbReference>
<evidence type="ECO:0000256" key="6">
    <source>
        <dbReference type="ARBA" id="ARBA00022676"/>
    </source>
</evidence>
<feature type="domain" description="ALG11 mannosyltransferase N-terminal" evidence="16">
    <location>
        <begin position="93"/>
        <end position="299"/>
    </location>
</feature>
<dbReference type="AlphaFoldDB" id="A0A7E6EVG8"/>
<evidence type="ECO:0000313" key="18">
    <source>
        <dbReference type="RefSeq" id="XP_036359338.1"/>
    </source>
</evidence>
<comment type="subcellular location">
    <subcellularLocation>
        <location evidence="1">Endoplasmic reticulum membrane</location>
        <topology evidence="1">Single-pass membrane protein</topology>
    </subcellularLocation>
</comment>
<evidence type="ECO:0000313" key="17">
    <source>
        <dbReference type="Proteomes" id="UP000515154"/>
    </source>
</evidence>
<dbReference type="CDD" id="cd03806">
    <property type="entry name" value="GT4_ALG11-like"/>
    <property type="match status" value="1"/>
</dbReference>
<evidence type="ECO:0000256" key="11">
    <source>
        <dbReference type="ARBA" id="ARBA00023136"/>
    </source>
</evidence>
<keyword evidence="8 14" id="KW-0812">Transmembrane</keyword>
<evidence type="ECO:0000256" key="12">
    <source>
        <dbReference type="ARBA" id="ARBA00045065"/>
    </source>
</evidence>
<gene>
    <name evidence="18" type="primary">LOC115211783</name>
</gene>
<keyword evidence="7 14" id="KW-0808">Transferase</keyword>
<dbReference type="Gene3D" id="3.40.50.2000">
    <property type="entry name" value="Glycogen Phosphorylase B"/>
    <property type="match status" value="1"/>
</dbReference>
<dbReference type="Pfam" id="PF15924">
    <property type="entry name" value="ALG11_N"/>
    <property type="match status" value="1"/>
</dbReference>
<evidence type="ECO:0000256" key="13">
    <source>
        <dbReference type="ARBA" id="ARBA00045128"/>
    </source>
</evidence>
<evidence type="ECO:0000256" key="8">
    <source>
        <dbReference type="ARBA" id="ARBA00022692"/>
    </source>
</evidence>
<evidence type="ECO:0000256" key="5">
    <source>
        <dbReference type="ARBA" id="ARBA00022018"/>
    </source>
</evidence>
<evidence type="ECO:0000256" key="2">
    <source>
        <dbReference type="ARBA" id="ARBA00004922"/>
    </source>
</evidence>
<feature type="transmembrane region" description="Helical" evidence="14">
    <location>
        <begin position="174"/>
        <end position="198"/>
    </location>
</feature>
<evidence type="ECO:0000256" key="1">
    <source>
        <dbReference type="ARBA" id="ARBA00004389"/>
    </source>
</evidence>
<reference evidence="18" key="1">
    <citation type="submission" date="2025-08" db="UniProtKB">
        <authorList>
            <consortium name="RefSeq"/>
        </authorList>
    </citation>
    <scope>IDENTIFICATION</scope>
</reference>
<evidence type="ECO:0000256" key="7">
    <source>
        <dbReference type="ARBA" id="ARBA00022679"/>
    </source>
</evidence>
<comment type="similarity">
    <text evidence="3 14">Belongs to the glycosyltransferase group 1 family. Glycosyltransferase 4 subfamily.</text>
</comment>
<dbReference type="InterPro" id="IPR038013">
    <property type="entry name" value="ALG11"/>
</dbReference>
<protein>
    <recommendedName>
        <fullName evidence="5 14">GDP-Man:Man(3)GlcNAc(2)-PP-Dol alpha-1,2-mannosyltransferase</fullName>
        <ecNumber evidence="4 14">2.4.1.131</ecNumber>
    </recommendedName>
</protein>
<dbReference type="PANTHER" id="PTHR45919:SF1">
    <property type="entry name" value="GDP-MAN:MAN(3)GLCNAC(2)-PP-DOL ALPHA-1,2-MANNOSYLTRANSFERASE"/>
    <property type="match status" value="1"/>
</dbReference>
<dbReference type="UniPathway" id="UPA00378"/>
<dbReference type="GO" id="GO:0006487">
    <property type="term" value="P:protein N-linked glycosylation"/>
    <property type="evidence" value="ECO:0007669"/>
    <property type="project" value="TreeGrafter"/>
</dbReference>
<comment type="function">
    <text evidence="13">GDP-Man:Man(3)GlcNAc(2)-PP-Dol alpha-1,2-mannosyltransferase that operates in the biosynthetic pathway of dolichol-linked oligosaccharides, the glycan precursors employed in protein asparagine (N)-glycosylation. The assembly of dolichol-linked oligosaccharides begins on the cytosolic side of the endoplasmic reticulum membrane and finishes in its lumen. The sequential addition of sugars to dolichol pyrophosphate produces dolichol-linked oligosaccharides containing fourteen sugars, including two GlcNAcs, nine mannoses and three glucoses. Once assembled, the oligosaccharide is transferred from the lipid to nascent proteins by oligosaccharyltransferases. Catalyzes, on the cytoplasmic face of the endoplasmic reticulum, the addition of the fourth and fifth mannose residues to the dolichol-linked oligosaccharide chain, to produce Man(5)GlcNAc(2)-PP-dolichol core oligosaccharide. Man(5)GlcNAc(2)-PP-dolichol is a substrate for ALG3, the following enzyme in the biosynthetic pathway.</text>
</comment>
<name>A0A7E6EVG8_9MOLL</name>
<evidence type="ECO:0000256" key="3">
    <source>
        <dbReference type="ARBA" id="ARBA00009481"/>
    </source>
</evidence>
<evidence type="ECO:0000256" key="14">
    <source>
        <dbReference type="RuleBase" id="RU367051"/>
    </source>
</evidence>
<dbReference type="RefSeq" id="XP_036359338.1">
    <property type="nucleotide sequence ID" value="XM_036503445.1"/>
</dbReference>
<keyword evidence="17" id="KW-1185">Reference proteome</keyword>
<keyword evidence="11 14" id="KW-0472">Membrane</keyword>
<feature type="transmembrane region" description="Helical" evidence="14">
    <location>
        <begin position="12"/>
        <end position="35"/>
    </location>
</feature>
<dbReference type="InterPro" id="IPR001296">
    <property type="entry name" value="Glyco_trans_1"/>
</dbReference>
<evidence type="ECO:0000256" key="4">
    <source>
        <dbReference type="ARBA" id="ARBA00012645"/>
    </source>
</evidence>
<sequence length="523" mass="59402">MQVSVSECVYLGLQFCYVCGLIIRVYFLLIYHIFITAFVGPLTTKTMFLITLLATLIYPRLLLLLPVVLAVGLLLVRFWVKRKSARKFPNTFTIGFFHPYCNAGGGGERVLWTAIRALQIKYGPKITCVIYTGDLNVNGQDILHRAEQRFNIVLPHPVDFIFLKKRKFVEAKMYPHFTLLCQSLGSLIIGFEALFSFVPDLFCDSMGYAFTLPLFRYLGGCQVSCYVHYPTISTDMISLITDQTATYNNSASISSNPVLSRLKLIYYNIFAWIYSLVGRCSSVVMVNSSWTYGHISSLWKVSSTKIVYPPCDVTEFLKIPLQRDCKIHSIISIGQFRPEKDHPLQIKSFAKFLSQVPEKSHSLYKLQLVGSCRDSEDTKRVSELKELALILGVSHYVDFHLNVSFSDLKQLLSEAEIGLHTMWNEHFGIGVVECMAAGTIILAHDSGGPKMDIVVQHDENRTGFLASDVDNYSDAMRTIFDLSENEKMNIRRNARSHIEKFSDKQFSDQFMNVLEPLIKINIS</sequence>
<dbReference type="Proteomes" id="UP000515154">
    <property type="component" value="Linkage group LG5"/>
</dbReference>
<feature type="domain" description="Glycosyl transferase family 1" evidence="15">
    <location>
        <begin position="330"/>
        <end position="496"/>
    </location>
</feature>
<dbReference type="EC" id="2.4.1.131" evidence="4 14"/>
<keyword evidence="10 14" id="KW-1133">Transmembrane helix</keyword>
<evidence type="ECO:0000259" key="15">
    <source>
        <dbReference type="Pfam" id="PF00534"/>
    </source>
</evidence>
<evidence type="ECO:0000256" key="10">
    <source>
        <dbReference type="ARBA" id="ARBA00022989"/>
    </source>
</evidence>
<keyword evidence="9 14" id="KW-0256">Endoplasmic reticulum</keyword>
<dbReference type="GO" id="GO:0005789">
    <property type="term" value="C:endoplasmic reticulum membrane"/>
    <property type="evidence" value="ECO:0007669"/>
    <property type="project" value="UniProtKB-SubCell"/>
</dbReference>
<keyword evidence="6 14" id="KW-0328">Glycosyltransferase</keyword>
<evidence type="ECO:0000259" key="16">
    <source>
        <dbReference type="Pfam" id="PF15924"/>
    </source>
</evidence>
<comment type="pathway">
    <text evidence="2 14">Protein modification; protein glycosylation.</text>
</comment>
<evidence type="ECO:0000256" key="9">
    <source>
        <dbReference type="ARBA" id="ARBA00022824"/>
    </source>
</evidence>
<accession>A0A7E6EVG8</accession>
<dbReference type="GO" id="GO:0004377">
    <property type="term" value="F:GDP-Man:Man(3)GlcNAc(2)-PP-Dol alpha-1,2-mannosyltransferase activity"/>
    <property type="evidence" value="ECO:0007669"/>
    <property type="project" value="UniProtKB-UniRule"/>
</dbReference>